<gene>
    <name evidence="1" type="ORF">IAB91_03510</name>
</gene>
<name>A0A9D9ILA6_9BACT</name>
<protein>
    <submittedName>
        <fullName evidence="1">Uncharacterized protein</fullName>
    </submittedName>
</protein>
<sequence>METNNIFDGAYSRIIEDEAWQRVSGDYPFSAEQLEQYKDRLDWHEVSGNRNISWTASMLEKFKRRLDWHELSRSMPDELYSAEILLKFKDLWDWNVISSSCNLSEETVSRVADYLVWREFISNYYNRERFTKEFYEKYKEYIPSSFLKGSAFYDNILEAKIREIKTSLSMQ</sequence>
<dbReference type="Proteomes" id="UP000823757">
    <property type="component" value="Unassembled WGS sequence"/>
</dbReference>
<reference evidence="1" key="1">
    <citation type="submission" date="2020-10" db="EMBL/GenBank/DDBJ databases">
        <authorList>
            <person name="Gilroy R."/>
        </authorList>
    </citation>
    <scope>NUCLEOTIDE SEQUENCE</scope>
    <source>
        <strain evidence="1">B1-13419</strain>
    </source>
</reference>
<organism evidence="1 2">
    <name type="scientific">Candidatus Cryptobacteroides faecigallinarum</name>
    <dbReference type="NCBI Taxonomy" id="2840763"/>
    <lineage>
        <taxon>Bacteria</taxon>
        <taxon>Pseudomonadati</taxon>
        <taxon>Bacteroidota</taxon>
        <taxon>Bacteroidia</taxon>
        <taxon>Bacteroidales</taxon>
        <taxon>Candidatus Cryptobacteroides</taxon>
    </lineage>
</organism>
<evidence type="ECO:0000313" key="1">
    <source>
        <dbReference type="EMBL" id="MBO8474345.1"/>
    </source>
</evidence>
<proteinExistence type="predicted"/>
<reference evidence="1" key="2">
    <citation type="journal article" date="2021" name="PeerJ">
        <title>Extensive microbial diversity within the chicken gut microbiome revealed by metagenomics and culture.</title>
        <authorList>
            <person name="Gilroy R."/>
            <person name="Ravi A."/>
            <person name="Getino M."/>
            <person name="Pursley I."/>
            <person name="Horton D.L."/>
            <person name="Alikhan N.F."/>
            <person name="Baker D."/>
            <person name="Gharbi K."/>
            <person name="Hall N."/>
            <person name="Watson M."/>
            <person name="Adriaenssens E.M."/>
            <person name="Foster-Nyarko E."/>
            <person name="Jarju S."/>
            <person name="Secka A."/>
            <person name="Antonio M."/>
            <person name="Oren A."/>
            <person name="Chaudhuri R.R."/>
            <person name="La Ragione R."/>
            <person name="Hildebrand F."/>
            <person name="Pallen M.J."/>
        </authorList>
    </citation>
    <scope>NUCLEOTIDE SEQUENCE</scope>
    <source>
        <strain evidence="1">B1-13419</strain>
    </source>
</reference>
<comment type="caution">
    <text evidence="1">The sequence shown here is derived from an EMBL/GenBank/DDBJ whole genome shotgun (WGS) entry which is preliminary data.</text>
</comment>
<dbReference type="AlphaFoldDB" id="A0A9D9ILA6"/>
<accession>A0A9D9ILA6</accession>
<dbReference type="EMBL" id="JADIMD010000046">
    <property type="protein sequence ID" value="MBO8474345.1"/>
    <property type="molecule type" value="Genomic_DNA"/>
</dbReference>
<evidence type="ECO:0000313" key="2">
    <source>
        <dbReference type="Proteomes" id="UP000823757"/>
    </source>
</evidence>